<sequence length="126" mass="13590">MSDFYAEMAADVVELLTEFGRPVTVTIAAPDPVYDPATSTNVNPTVDYPAVGAKFDLNDREINGTLVQVGDKRIYVSAVGVPEIRLDDRVTLKGINGAPDETFRVVNPNTIGPAGTAVLYDLHVRK</sequence>
<evidence type="ECO:0000313" key="1">
    <source>
        <dbReference type="EMBL" id="KWZ53291.1"/>
    </source>
</evidence>
<comment type="caution">
    <text evidence="1">The sequence shown here is derived from an EMBL/GenBank/DDBJ whole genome shotgun (WGS) entry which is preliminary data.</text>
</comment>
<name>A0AA40UV43_9BURK</name>
<proteinExistence type="predicted"/>
<evidence type="ECO:0000313" key="2">
    <source>
        <dbReference type="Proteomes" id="UP000070119"/>
    </source>
</evidence>
<organism evidence="1 2">
    <name type="scientific">Burkholderia ubonensis</name>
    <dbReference type="NCBI Taxonomy" id="101571"/>
    <lineage>
        <taxon>Bacteria</taxon>
        <taxon>Pseudomonadati</taxon>
        <taxon>Pseudomonadota</taxon>
        <taxon>Betaproteobacteria</taxon>
        <taxon>Burkholderiales</taxon>
        <taxon>Burkholderiaceae</taxon>
        <taxon>Burkholderia</taxon>
        <taxon>Burkholderia cepacia complex</taxon>
    </lineage>
</organism>
<dbReference type="Proteomes" id="UP000070119">
    <property type="component" value="Chromosome 2"/>
</dbReference>
<dbReference type="AlphaFoldDB" id="A0AA40UV43"/>
<accession>A0AA40UV43</accession>
<reference evidence="1 2" key="1">
    <citation type="submission" date="2015-11" db="EMBL/GenBank/DDBJ databases">
        <authorList>
            <person name="Sahl J."/>
            <person name="Wagner D."/>
            <person name="Keim P."/>
        </authorList>
    </citation>
    <scope>NUCLEOTIDE SEQUENCE [LARGE SCALE GENOMIC DNA]</scope>
    <source>
        <strain evidence="1 2">MSMB1157</strain>
    </source>
</reference>
<dbReference type="EMBL" id="LNJU01000005">
    <property type="protein sequence ID" value="KWZ53291.1"/>
    <property type="molecule type" value="Genomic_DNA"/>
</dbReference>
<protein>
    <submittedName>
        <fullName evidence="1">Uncharacterized protein</fullName>
    </submittedName>
</protein>
<dbReference type="RefSeq" id="WP_060969595.1">
    <property type="nucleotide sequence ID" value="NZ_CM003772.1"/>
</dbReference>
<gene>
    <name evidence="1" type="ORF">WK57_30350</name>
</gene>